<evidence type="ECO:0000256" key="1">
    <source>
        <dbReference type="SAM" id="MobiDB-lite"/>
    </source>
</evidence>
<evidence type="ECO:0000313" key="4">
    <source>
        <dbReference type="Proteomes" id="UP001174210"/>
    </source>
</evidence>
<dbReference type="RefSeq" id="WP_301214928.1">
    <property type="nucleotide sequence ID" value="NZ_JAROCB010000001.1"/>
</dbReference>
<organism evidence="3 4">
    <name type="scientific">Leifsonia virtsii</name>
    <dbReference type="NCBI Taxonomy" id="3035915"/>
    <lineage>
        <taxon>Bacteria</taxon>
        <taxon>Bacillati</taxon>
        <taxon>Actinomycetota</taxon>
        <taxon>Actinomycetes</taxon>
        <taxon>Micrococcales</taxon>
        <taxon>Microbacteriaceae</taxon>
        <taxon>Leifsonia</taxon>
    </lineage>
</organism>
<keyword evidence="4" id="KW-1185">Reference proteome</keyword>
<reference evidence="3" key="1">
    <citation type="submission" date="2023-03" db="EMBL/GenBank/DDBJ databases">
        <title>MT1 and MT2 Draft Genomes of Novel Species.</title>
        <authorList>
            <person name="Venkateswaran K."/>
        </authorList>
    </citation>
    <scope>NUCLEOTIDE SEQUENCE</scope>
    <source>
        <strain evidence="3">F6_8S_P_1A</strain>
    </source>
</reference>
<feature type="compositionally biased region" description="Low complexity" evidence="1">
    <location>
        <begin position="22"/>
        <end position="38"/>
    </location>
</feature>
<comment type="caution">
    <text evidence="3">The sequence shown here is derived from an EMBL/GenBank/DDBJ whole genome shotgun (WGS) entry which is preliminary data.</text>
</comment>
<dbReference type="EMBL" id="JAROCB010000001">
    <property type="protein sequence ID" value="MDN4595586.1"/>
    <property type="molecule type" value="Genomic_DNA"/>
</dbReference>
<gene>
    <name evidence="3" type="ORF">P5G59_00395</name>
</gene>
<keyword evidence="2" id="KW-0812">Transmembrane</keyword>
<feature type="transmembrane region" description="Helical" evidence="2">
    <location>
        <begin position="128"/>
        <end position="161"/>
    </location>
</feature>
<feature type="transmembrane region" description="Helical" evidence="2">
    <location>
        <begin position="85"/>
        <end position="108"/>
    </location>
</feature>
<keyword evidence="2" id="KW-1133">Transmembrane helix</keyword>
<proteinExistence type="predicted"/>
<name>A0ABT8IS21_9MICO</name>
<sequence length="198" mass="19703">MTDPNSTTPNGAFPPPAPGYQPAPTYAPGTPAAPPQYGEYAPPQYGAPQYGAPQYGAPQYGPAPTGWGAPEPAPRSRALGLTSMLIAIPLFVLSVIASAVVGVSIGPFATRSASGFSYNSSDLPADQAAAIAPIGILMGAQILIGTALGILALVLGIVAVATKRGRPLGIVGIIVSVAAPIVSFAVYVGCVVATLPPA</sequence>
<feature type="compositionally biased region" description="Pro residues" evidence="1">
    <location>
        <begin position="12"/>
        <end position="21"/>
    </location>
</feature>
<feature type="region of interest" description="Disordered" evidence="1">
    <location>
        <begin position="1"/>
        <end position="49"/>
    </location>
</feature>
<evidence type="ECO:0000313" key="3">
    <source>
        <dbReference type="EMBL" id="MDN4595586.1"/>
    </source>
</evidence>
<evidence type="ECO:0008006" key="5">
    <source>
        <dbReference type="Google" id="ProtNLM"/>
    </source>
</evidence>
<feature type="compositionally biased region" description="Polar residues" evidence="1">
    <location>
        <begin position="1"/>
        <end position="10"/>
    </location>
</feature>
<evidence type="ECO:0000256" key="2">
    <source>
        <dbReference type="SAM" id="Phobius"/>
    </source>
</evidence>
<feature type="transmembrane region" description="Helical" evidence="2">
    <location>
        <begin position="168"/>
        <end position="195"/>
    </location>
</feature>
<keyword evidence="2" id="KW-0472">Membrane</keyword>
<dbReference type="Proteomes" id="UP001174210">
    <property type="component" value="Unassembled WGS sequence"/>
</dbReference>
<accession>A0ABT8IS21</accession>
<protein>
    <recommendedName>
        <fullName evidence="5">Integral membrane protein</fullName>
    </recommendedName>
</protein>